<feature type="binding site" evidence="12">
    <location>
        <position position="155"/>
    </location>
    <ligand>
        <name>K(+)</name>
        <dbReference type="ChEBI" id="CHEBI:29103"/>
    </ligand>
</feature>
<dbReference type="InterPro" id="IPR036652">
    <property type="entry name" value="YjeF_N_dom_sf"/>
</dbReference>
<dbReference type="InterPro" id="IPR029056">
    <property type="entry name" value="Ribokinase-like"/>
</dbReference>
<sequence>MFLVTAAEQRAADASFSKTTGLPTILLMEQAAVALAEAVYNIVRKTDSSTEGDCDCKIGLSRPGVRARTREIKNIAILCGCGNNGGDGYALARHLVTDSCHLPADLRRHIKVYEYLPQRERLGDAALNRSGYLLCGGEIAPLAELTADATTLYVDAVWGTGYKAGRPVDAEFRAAAITVNSAKQGGATVLAVDIPSGLEADTGKASEIAILADSTITFGYGKPGLYINQGRHHCGHVKVAPLTIPLDAAKNSVGEQNPPTSTASATLSASVSAKGSGFASPYGKQPFCRRILPELDDFVRLLQPRQRDSYKGTNGNAAIIAGDPGMSGAAALAAAGAWQSGPGKVFAWVSCSAETAILSYNPAILASARPRDMTDDELRSRVQDYLNNLGDPTKAACLVGPGLNINSALETIIETVLAWPGQTVFDASALTALSLKPAYSIKLMQKRRAAGLSKPLFTPHLGEYKCLLKATAALPEKAEMLKSESDLSLEAESLAEIWQANILVKGAYSFLTGFDDKIVYLPYGNSALAHAGSGDLLAGTIVGLAAQGHNLPVAAALGAFLCGRAAEIYIANGGSPRCFFWQEQLRLMRQIMAELESGTMT</sequence>
<comment type="similarity">
    <text evidence="11">Belongs to the NnrD/CARKD family.</text>
</comment>
<comment type="catalytic activity">
    <reaction evidence="10 11">
        <text>(6S)-NADPHX + ADP = AMP + phosphate + NADPH + H(+)</text>
        <dbReference type="Rhea" id="RHEA:32235"/>
        <dbReference type="ChEBI" id="CHEBI:15378"/>
        <dbReference type="ChEBI" id="CHEBI:43474"/>
        <dbReference type="ChEBI" id="CHEBI:57783"/>
        <dbReference type="ChEBI" id="CHEBI:64076"/>
        <dbReference type="ChEBI" id="CHEBI:456215"/>
        <dbReference type="ChEBI" id="CHEBI:456216"/>
        <dbReference type="EC" id="4.2.1.136"/>
    </reaction>
</comment>
<evidence type="ECO:0000256" key="1">
    <source>
        <dbReference type="ARBA" id="ARBA00006001"/>
    </source>
</evidence>
<feature type="binding site" evidence="11">
    <location>
        <position position="329"/>
    </location>
    <ligand>
        <name>(6S)-NADPHX</name>
        <dbReference type="ChEBI" id="CHEBI:64076"/>
    </ligand>
</feature>
<keyword evidence="7 11" id="KW-0456">Lyase</keyword>
<evidence type="ECO:0000256" key="11">
    <source>
        <dbReference type="HAMAP-Rule" id="MF_01965"/>
    </source>
</evidence>
<dbReference type="InterPro" id="IPR000631">
    <property type="entry name" value="CARKD"/>
</dbReference>
<comment type="catalytic activity">
    <reaction evidence="12">
        <text>(6R)-NADPHX = (6S)-NADPHX</text>
        <dbReference type="Rhea" id="RHEA:32227"/>
        <dbReference type="ChEBI" id="CHEBI:64076"/>
        <dbReference type="ChEBI" id="CHEBI:64077"/>
        <dbReference type="EC" id="5.1.99.6"/>
    </reaction>
</comment>
<comment type="function">
    <text evidence="12">Catalyzes the epimerization of the S- and R-forms of NAD(P)HX, a damaged form of NAD(P)H that is a result of enzymatic or heat-dependent hydration. This is a prerequisite for the S-specific NAD(P)H-hydrate dehydratase to allow the repair of both epimers of NAD(P)HX.</text>
</comment>
<evidence type="ECO:0000256" key="12">
    <source>
        <dbReference type="HAMAP-Rule" id="MF_01966"/>
    </source>
</evidence>
<evidence type="ECO:0000256" key="10">
    <source>
        <dbReference type="ARBA" id="ARBA00049209"/>
    </source>
</evidence>
<feature type="binding site" evidence="12">
    <location>
        <position position="193"/>
    </location>
    <ligand>
        <name>(6S)-NADPHX</name>
        <dbReference type="ChEBI" id="CHEBI:64076"/>
    </ligand>
</feature>
<dbReference type="RefSeq" id="WP_102892579.1">
    <property type="nucleotide sequence ID" value="NZ_NBZD01000003.1"/>
</dbReference>
<evidence type="ECO:0000313" key="15">
    <source>
        <dbReference type="EMBL" id="PNH18329.1"/>
    </source>
</evidence>
<comment type="function">
    <text evidence="11">Catalyzes the dehydration of the S-form of NAD(P)HX at the expense of ADP, which is converted to AMP. Together with NAD(P)HX epimerase, which catalyzes the epimerization of the S- and R-forms, the enzyme allows the repair of both epimers of NAD(P)HX, a damaged form of NAD(P)H that is a result of enzymatic or heat-dependent hydration.</text>
</comment>
<comment type="caution">
    <text evidence="15">The sequence shown here is derived from an EMBL/GenBank/DDBJ whole genome shotgun (WGS) entry which is preliminary data.</text>
</comment>
<dbReference type="Pfam" id="PF01256">
    <property type="entry name" value="Carb_kinase"/>
    <property type="match status" value="1"/>
</dbReference>
<dbReference type="GO" id="GO:0046496">
    <property type="term" value="P:nicotinamide nucleotide metabolic process"/>
    <property type="evidence" value="ECO:0007669"/>
    <property type="project" value="UniProtKB-UniRule"/>
</dbReference>
<comment type="cofactor">
    <cofactor evidence="11">
        <name>Mg(2+)</name>
        <dbReference type="ChEBI" id="CHEBI:18420"/>
    </cofactor>
</comment>
<keyword evidence="4 11" id="KW-0067">ATP-binding</keyword>
<comment type="similarity">
    <text evidence="2">In the C-terminal section; belongs to the NnrD/CARKD family.</text>
</comment>
<dbReference type="Gene3D" id="3.40.1190.20">
    <property type="match status" value="1"/>
</dbReference>
<comment type="cofactor">
    <cofactor evidence="12">
        <name>K(+)</name>
        <dbReference type="ChEBI" id="CHEBI:29103"/>
    </cofactor>
    <text evidence="12">Binds 1 potassium ion per subunit.</text>
</comment>
<comment type="subunit">
    <text evidence="11">Homotetramer.</text>
</comment>
<evidence type="ECO:0000256" key="9">
    <source>
        <dbReference type="ARBA" id="ARBA00048238"/>
    </source>
</evidence>
<dbReference type="NCBIfam" id="TIGR00197">
    <property type="entry name" value="yjeF_nterm"/>
    <property type="match status" value="1"/>
</dbReference>
<dbReference type="EC" id="5.1.99.6" evidence="12"/>
<protein>
    <recommendedName>
        <fullName evidence="11 12">Multifunctional fusion protein</fullName>
    </recommendedName>
    <domain>
        <recommendedName>
            <fullName evidence="11">ADP-dependent (S)-NAD(P)H-hydrate dehydratase</fullName>
            <ecNumber evidence="11">4.2.1.136</ecNumber>
        </recommendedName>
        <alternativeName>
            <fullName evidence="11">ADP-dependent NAD(P)HX dehydratase</fullName>
        </alternativeName>
    </domain>
    <domain>
        <recommendedName>
            <fullName evidence="12">NAD(P)H-hydrate epimerase</fullName>
            <ecNumber evidence="12">5.1.99.6</ecNumber>
        </recommendedName>
        <alternativeName>
            <fullName evidence="12">NAD(P)HX epimerase</fullName>
        </alternativeName>
    </domain>
</protein>
<evidence type="ECO:0000256" key="7">
    <source>
        <dbReference type="ARBA" id="ARBA00023239"/>
    </source>
</evidence>
<evidence type="ECO:0000256" key="5">
    <source>
        <dbReference type="ARBA" id="ARBA00022857"/>
    </source>
</evidence>
<dbReference type="AlphaFoldDB" id="A0A2J8B0M6"/>
<feature type="binding site" evidence="11">
    <location>
        <position position="402"/>
    </location>
    <ligand>
        <name>(6S)-NADPHX</name>
        <dbReference type="ChEBI" id="CHEBI:64076"/>
    </ligand>
</feature>
<keyword evidence="12" id="KW-0479">Metal-binding</keyword>
<organism evidence="15 16">
    <name type="scientific">Mageeibacillus indolicus</name>
    <dbReference type="NCBI Taxonomy" id="884684"/>
    <lineage>
        <taxon>Bacteria</taxon>
        <taxon>Bacillati</taxon>
        <taxon>Bacillota</taxon>
        <taxon>Clostridia</taxon>
        <taxon>Eubacteriales</taxon>
        <taxon>Oscillospiraceae</taxon>
        <taxon>Mageeibacillus</taxon>
    </lineage>
</organism>
<keyword evidence="12" id="KW-0630">Potassium</keyword>
<feature type="binding site" evidence="11">
    <location>
        <position position="535"/>
    </location>
    <ligand>
        <name>(6S)-NADPHX</name>
        <dbReference type="ChEBI" id="CHEBI:64076"/>
    </ligand>
</feature>
<keyword evidence="6 11" id="KW-0520">NAD</keyword>
<comment type="similarity">
    <text evidence="12">Belongs to the NnrE/AIBP family.</text>
</comment>
<dbReference type="InterPro" id="IPR004443">
    <property type="entry name" value="YjeF_N_dom"/>
</dbReference>
<comment type="catalytic activity">
    <reaction evidence="12">
        <text>(6R)-NADHX = (6S)-NADHX</text>
        <dbReference type="Rhea" id="RHEA:32215"/>
        <dbReference type="ChEBI" id="CHEBI:64074"/>
        <dbReference type="ChEBI" id="CHEBI:64075"/>
        <dbReference type="EC" id="5.1.99.6"/>
    </reaction>
</comment>
<comment type="function">
    <text evidence="8">Bifunctional enzyme that catalyzes the epimerization of the S- and R-forms of NAD(P)HX and the dehydration of the S-form of NAD(P)HX at the expense of ADP, which is converted to AMP. This allows the repair of both epimers of NAD(P)HX, a damaged form of NAD(P)H that is a result of enzymatic or heat-dependent hydration.</text>
</comment>
<keyword evidence="5 11" id="KW-0521">NADP</keyword>
<feature type="binding site" evidence="11">
    <location>
        <position position="460"/>
    </location>
    <ligand>
        <name>(6S)-NADPHX</name>
        <dbReference type="ChEBI" id="CHEBI:64076"/>
    </ligand>
</feature>
<dbReference type="PANTHER" id="PTHR12592">
    <property type="entry name" value="ATP-DEPENDENT (S)-NAD(P)H-HYDRATE DEHYDRATASE FAMILY MEMBER"/>
    <property type="match status" value="1"/>
</dbReference>
<dbReference type="SUPFAM" id="SSF64153">
    <property type="entry name" value="YjeF N-terminal domain-like"/>
    <property type="match status" value="1"/>
</dbReference>
<dbReference type="GO" id="GO:0005524">
    <property type="term" value="F:ATP binding"/>
    <property type="evidence" value="ECO:0007669"/>
    <property type="project" value="UniProtKB-KW"/>
</dbReference>
<accession>A0A2J8B0M6</accession>
<dbReference type="GO" id="GO:0110051">
    <property type="term" value="P:metabolite repair"/>
    <property type="evidence" value="ECO:0007669"/>
    <property type="project" value="TreeGrafter"/>
</dbReference>
<evidence type="ECO:0000256" key="2">
    <source>
        <dbReference type="ARBA" id="ARBA00009524"/>
    </source>
</evidence>
<dbReference type="SUPFAM" id="SSF53613">
    <property type="entry name" value="Ribokinase-like"/>
    <property type="match status" value="1"/>
</dbReference>
<evidence type="ECO:0000256" key="4">
    <source>
        <dbReference type="ARBA" id="ARBA00022840"/>
    </source>
</evidence>
<dbReference type="Proteomes" id="UP000236394">
    <property type="component" value="Unassembled WGS sequence"/>
</dbReference>
<gene>
    <name evidence="12" type="primary">nnrE</name>
    <name evidence="11" type="synonym">nnrD</name>
    <name evidence="15" type="ORF">B7R76_05655</name>
</gene>
<dbReference type="Pfam" id="PF03853">
    <property type="entry name" value="YjeF_N"/>
    <property type="match status" value="1"/>
</dbReference>
<evidence type="ECO:0000259" key="14">
    <source>
        <dbReference type="PROSITE" id="PS51385"/>
    </source>
</evidence>
<keyword evidence="3 11" id="KW-0547">Nucleotide-binding</keyword>
<name>A0A2J8B0M6_9FIRM</name>
<keyword evidence="12" id="KW-0413">Isomerase</keyword>
<comment type="catalytic activity">
    <reaction evidence="9 11">
        <text>(6S)-NADHX + ADP = AMP + phosphate + NADH + H(+)</text>
        <dbReference type="Rhea" id="RHEA:32223"/>
        <dbReference type="ChEBI" id="CHEBI:15378"/>
        <dbReference type="ChEBI" id="CHEBI:43474"/>
        <dbReference type="ChEBI" id="CHEBI:57945"/>
        <dbReference type="ChEBI" id="CHEBI:64074"/>
        <dbReference type="ChEBI" id="CHEBI:456215"/>
        <dbReference type="ChEBI" id="CHEBI:456216"/>
        <dbReference type="EC" id="4.2.1.136"/>
    </reaction>
</comment>
<comment type="similarity">
    <text evidence="1">In the N-terminal section; belongs to the NnrE/AIBP family.</text>
</comment>
<dbReference type="CDD" id="cd01171">
    <property type="entry name" value="YXKO-related"/>
    <property type="match status" value="1"/>
</dbReference>
<feature type="domain" description="YjeF N-terminal" evidence="14">
    <location>
        <begin position="4"/>
        <end position="250"/>
    </location>
</feature>
<evidence type="ECO:0000259" key="13">
    <source>
        <dbReference type="PROSITE" id="PS51383"/>
    </source>
</evidence>
<dbReference type="GO" id="GO:0052855">
    <property type="term" value="F:ADP-dependent NAD(P)H-hydrate dehydratase activity"/>
    <property type="evidence" value="ECO:0007669"/>
    <property type="project" value="UniProtKB-UniRule"/>
</dbReference>
<dbReference type="PROSITE" id="PS51385">
    <property type="entry name" value="YJEF_N"/>
    <property type="match status" value="1"/>
</dbReference>
<feature type="binding site" evidence="11">
    <location>
        <position position="534"/>
    </location>
    <ligand>
        <name>AMP</name>
        <dbReference type="ChEBI" id="CHEBI:456215"/>
    </ligand>
</feature>
<dbReference type="EC" id="4.2.1.136" evidence="11"/>
<evidence type="ECO:0000256" key="6">
    <source>
        <dbReference type="ARBA" id="ARBA00023027"/>
    </source>
</evidence>
<dbReference type="HAMAP" id="MF_01965">
    <property type="entry name" value="NADHX_dehydratase"/>
    <property type="match status" value="1"/>
</dbReference>
<dbReference type="PANTHER" id="PTHR12592:SF0">
    <property type="entry name" value="ATP-DEPENDENT (S)-NAD(P)H-HYDRATE DEHYDRATASE"/>
    <property type="match status" value="1"/>
</dbReference>
<comment type="caution">
    <text evidence="12">Lacks conserved residue(s) required for the propagation of feature annotation.</text>
</comment>
<dbReference type="Gene3D" id="3.40.50.10260">
    <property type="entry name" value="YjeF N-terminal domain"/>
    <property type="match status" value="1"/>
</dbReference>
<reference evidence="16" key="1">
    <citation type="submission" date="2017-04" db="EMBL/GenBank/DDBJ databases">
        <authorList>
            <person name="Bumgarner R.E."/>
            <person name="Fredricks D.N."/>
            <person name="Srinivasan S."/>
        </authorList>
    </citation>
    <scope>NUCLEOTIDE SEQUENCE [LARGE SCALE GENOMIC DNA]</scope>
    <source>
        <strain evidence="16">KA00405</strain>
    </source>
</reference>
<feature type="binding site" evidence="12">
    <location>
        <position position="196"/>
    </location>
    <ligand>
        <name>K(+)</name>
        <dbReference type="ChEBI" id="CHEBI:29103"/>
    </ligand>
</feature>
<dbReference type="EMBL" id="NBZD01000003">
    <property type="protein sequence ID" value="PNH18329.1"/>
    <property type="molecule type" value="Genomic_DNA"/>
</dbReference>
<dbReference type="GO" id="GO:0052856">
    <property type="term" value="F:NAD(P)HX epimerase activity"/>
    <property type="evidence" value="ECO:0007669"/>
    <property type="project" value="UniProtKB-UniRule"/>
</dbReference>
<feature type="binding site" evidence="11">
    <location>
        <begin position="505"/>
        <end position="509"/>
    </location>
    <ligand>
        <name>AMP</name>
        <dbReference type="ChEBI" id="CHEBI:456215"/>
    </ligand>
</feature>
<feature type="binding site" evidence="12">
    <location>
        <position position="84"/>
    </location>
    <ligand>
        <name>K(+)</name>
        <dbReference type="ChEBI" id="CHEBI:29103"/>
    </ligand>
</feature>
<dbReference type="HAMAP" id="MF_01966">
    <property type="entry name" value="NADHX_epimerase"/>
    <property type="match status" value="1"/>
</dbReference>
<evidence type="ECO:0000313" key="16">
    <source>
        <dbReference type="Proteomes" id="UP000236394"/>
    </source>
</evidence>
<evidence type="ECO:0000256" key="3">
    <source>
        <dbReference type="ARBA" id="ARBA00022741"/>
    </source>
</evidence>
<proteinExistence type="inferred from homology"/>
<feature type="domain" description="YjeF C-terminal" evidence="13">
    <location>
        <begin position="294"/>
        <end position="601"/>
    </location>
</feature>
<evidence type="ECO:0000256" key="8">
    <source>
        <dbReference type="ARBA" id="ARBA00025153"/>
    </source>
</evidence>
<dbReference type="GO" id="GO:0046872">
    <property type="term" value="F:metal ion binding"/>
    <property type="evidence" value="ECO:0007669"/>
    <property type="project" value="UniProtKB-KW"/>
</dbReference>
<feature type="binding site" evidence="12">
    <location>
        <begin position="83"/>
        <end position="87"/>
    </location>
    <ligand>
        <name>(6S)-NADPHX</name>
        <dbReference type="ChEBI" id="CHEBI:64076"/>
    </ligand>
</feature>
<dbReference type="PROSITE" id="PS51383">
    <property type="entry name" value="YJEF_C_3"/>
    <property type="match status" value="1"/>
</dbReference>